<gene>
    <name evidence="1" type="primary">TDRD6</name>
</gene>
<sequence length="38" mass="4350">SKHLLLKTFLAQLSKITHPSLVIKDTRDDLLAEDQCEE</sequence>
<dbReference type="EMBL" id="HAEI01009817">
    <property type="protein sequence ID" value="SBS08858.1"/>
    <property type="molecule type" value="Transcribed_RNA"/>
</dbReference>
<feature type="non-terminal residue" evidence="1">
    <location>
        <position position="1"/>
    </location>
</feature>
<evidence type="ECO:0000313" key="1">
    <source>
        <dbReference type="EMBL" id="SBS08858.1"/>
    </source>
</evidence>
<reference evidence="1" key="2">
    <citation type="submission" date="2016-06" db="EMBL/GenBank/DDBJ databases">
        <title>The genome of a short-lived fish provides insights into sex chromosome evolution and the genetic control of aging.</title>
        <authorList>
            <person name="Reichwald K."/>
            <person name="Felder M."/>
            <person name="Petzold A."/>
            <person name="Koch P."/>
            <person name="Groth M."/>
            <person name="Platzer M."/>
        </authorList>
    </citation>
    <scope>NUCLEOTIDE SEQUENCE</scope>
    <source>
        <tissue evidence="1">Brain</tissue>
    </source>
</reference>
<proteinExistence type="predicted"/>
<name>A0A1A8RTY6_9TELE</name>
<reference evidence="1" key="1">
    <citation type="submission" date="2016-05" db="EMBL/GenBank/DDBJ databases">
        <authorList>
            <person name="Lavstsen T."/>
            <person name="Jespersen J.S."/>
        </authorList>
    </citation>
    <scope>NUCLEOTIDE SEQUENCE</scope>
    <source>
        <tissue evidence="1">Brain</tissue>
    </source>
</reference>
<dbReference type="AlphaFoldDB" id="A0A1A8RTY6"/>
<protein>
    <submittedName>
        <fullName evidence="1">Tudor domain containing 6</fullName>
    </submittedName>
</protein>
<accession>A0A1A8RTY6</accession>
<organism evidence="1">
    <name type="scientific">Nothobranchius rachovii</name>
    <name type="common">bluefin notho</name>
    <dbReference type="NCBI Taxonomy" id="451742"/>
    <lineage>
        <taxon>Eukaryota</taxon>
        <taxon>Metazoa</taxon>
        <taxon>Chordata</taxon>
        <taxon>Craniata</taxon>
        <taxon>Vertebrata</taxon>
        <taxon>Euteleostomi</taxon>
        <taxon>Actinopterygii</taxon>
        <taxon>Neopterygii</taxon>
        <taxon>Teleostei</taxon>
        <taxon>Neoteleostei</taxon>
        <taxon>Acanthomorphata</taxon>
        <taxon>Ovalentaria</taxon>
        <taxon>Atherinomorphae</taxon>
        <taxon>Cyprinodontiformes</taxon>
        <taxon>Nothobranchiidae</taxon>
        <taxon>Nothobranchius</taxon>
    </lineage>
</organism>